<reference evidence="1" key="1">
    <citation type="journal article" date="2014" name="Int. J. Syst. Evol. Microbiol.">
        <title>Complete genome sequence of Corynebacterium casei LMG S-19264T (=DSM 44701T), isolated from a smear-ripened cheese.</title>
        <authorList>
            <consortium name="US DOE Joint Genome Institute (JGI-PGF)"/>
            <person name="Walter F."/>
            <person name="Albersmeier A."/>
            <person name="Kalinowski J."/>
            <person name="Ruckert C."/>
        </authorList>
    </citation>
    <scope>NUCLEOTIDE SEQUENCE</scope>
    <source>
        <strain evidence="1">VKM Ac-1447</strain>
    </source>
</reference>
<dbReference type="AlphaFoldDB" id="A0A9W6HHI9"/>
<evidence type="ECO:0000313" key="1">
    <source>
        <dbReference type="EMBL" id="GLJ80163.1"/>
    </source>
</evidence>
<dbReference type="RefSeq" id="WP_307803452.1">
    <property type="nucleotide sequence ID" value="NZ_BSEO01000013.1"/>
</dbReference>
<evidence type="ECO:0000313" key="2">
    <source>
        <dbReference type="Proteomes" id="UP001142317"/>
    </source>
</evidence>
<dbReference type="Gene3D" id="3.40.30.10">
    <property type="entry name" value="Glutaredoxin"/>
    <property type="match status" value="1"/>
</dbReference>
<comment type="caution">
    <text evidence="1">The sequence shown here is derived from an EMBL/GenBank/DDBJ whole genome shotgun (WGS) entry which is preliminary data.</text>
</comment>
<dbReference type="Proteomes" id="UP001142317">
    <property type="component" value="Unassembled WGS sequence"/>
</dbReference>
<reference evidence="1" key="2">
    <citation type="submission" date="2023-01" db="EMBL/GenBank/DDBJ databases">
        <authorList>
            <person name="Sun Q."/>
            <person name="Evtushenko L."/>
        </authorList>
    </citation>
    <scope>NUCLEOTIDE SEQUENCE</scope>
    <source>
        <strain evidence="1">VKM Ac-1447</strain>
    </source>
</reference>
<accession>A0A9W6HHI9</accession>
<organism evidence="1 2">
    <name type="scientific">Microbacterium imperiale</name>
    <dbReference type="NCBI Taxonomy" id="33884"/>
    <lineage>
        <taxon>Bacteria</taxon>
        <taxon>Bacillati</taxon>
        <taxon>Actinomycetota</taxon>
        <taxon>Actinomycetes</taxon>
        <taxon>Micrococcales</taxon>
        <taxon>Microbacteriaceae</taxon>
        <taxon>Microbacterium</taxon>
    </lineage>
</organism>
<name>A0A9W6HHI9_9MICO</name>
<dbReference type="EMBL" id="BSEO01000013">
    <property type="protein sequence ID" value="GLJ80163.1"/>
    <property type="molecule type" value="Genomic_DNA"/>
</dbReference>
<protein>
    <submittedName>
        <fullName evidence="1">Uncharacterized protein</fullName>
    </submittedName>
</protein>
<keyword evidence="2" id="KW-1185">Reference proteome</keyword>
<gene>
    <name evidence="1" type="ORF">GCM10017586_18460</name>
</gene>
<proteinExistence type="predicted"/>
<sequence>MTKVARLAVAAQAAAQQGQFEDMYHRLFETQEQWGEAQESHAALFRDFAADPTTEERVRFEAALQD</sequence>